<gene>
    <name evidence="11" type="ORF">FMM02_01340</name>
</gene>
<feature type="domain" description="Alcohol dehydrogenase iron-type/glycerol dehydrogenase GldA" evidence="9">
    <location>
        <begin position="10"/>
        <end position="174"/>
    </location>
</feature>
<organism evidence="11 12">
    <name type="scientific">Sphingomonas xanthus</name>
    <dbReference type="NCBI Taxonomy" id="2594473"/>
    <lineage>
        <taxon>Bacteria</taxon>
        <taxon>Pseudomonadati</taxon>
        <taxon>Pseudomonadota</taxon>
        <taxon>Alphaproteobacteria</taxon>
        <taxon>Sphingomonadales</taxon>
        <taxon>Sphingomonadaceae</taxon>
        <taxon>Sphingomonas</taxon>
    </lineage>
</organism>
<evidence type="ECO:0000256" key="6">
    <source>
        <dbReference type="ARBA" id="ARBA00049243"/>
    </source>
</evidence>
<dbReference type="Gene3D" id="1.20.1090.10">
    <property type="entry name" value="Dehydroquinate synthase-like - alpha domain"/>
    <property type="match status" value="1"/>
</dbReference>
<evidence type="ECO:0000256" key="2">
    <source>
        <dbReference type="ARBA" id="ARBA00007358"/>
    </source>
</evidence>
<comment type="cofactor">
    <cofactor evidence="1">
        <name>Fe cation</name>
        <dbReference type="ChEBI" id="CHEBI:24875"/>
    </cofactor>
</comment>
<reference evidence="11 12" key="1">
    <citation type="submission" date="2019-07" db="EMBL/GenBank/DDBJ databases">
        <title>Sphingomonas AE3 Genome sequencing and assembly.</title>
        <authorList>
            <person name="Kim H."/>
        </authorList>
    </citation>
    <scope>NUCLEOTIDE SEQUENCE [LARGE SCALE GENOMIC DNA]</scope>
    <source>
        <strain evidence="11 12">AE3</strain>
    </source>
</reference>
<dbReference type="InterPro" id="IPR001670">
    <property type="entry name" value="ADH_Fe/GldA"/>
</dbReference>
<dbReference type="EMBL" id="CP041659">
    <property type="protein sequence ID" value="QDP18720.1"/>
    <property type="molecule type" value="Genomic_DNA"/>
</dbReference>
<keyword evidence="3" id="KW-0560">Oxidoreductase</keyword>
<dbReference type="RefSeq" id="WP_147493182.1">
    <property type="nucleotide sequence ID" value="NZ_CP041659.1"/>
</dbReference>
<comment type="catalytic activity">
    <reaction evidence="6">
        <text>a primary alcohol + NAD(+) = an aldehyde + NADH + H(+)</text>
        <dbReference type="Rhea" id="RHEA:10736"/>
        <dbReference type="ChEBI" id="CHEBI:15378"/>
        <dbReference type="ChEBI" id="CHEBI:15734"/>
        <dbReference type="ChEBI" id="CHEBI:17478"/>
        <dbReference type="ChEBI" id="CHEBI:57540"/>
        <dbReference type="ChEBI" id="CHEBI:57945"/>
        <dbReference type="EC" id="1.1.1.1"/>
    </reaction>
</comment>
<evidence type="ECO:0000259" key="9">
    <source>
        <dbReference type="Pfam" id="PF00465"/>
    </source>
</evidence>
<dbReference type="OrthoDB" id="9815791at2"/>
<dbReference type="FunFam" id="1.20.1090.10:FF:000001">
    <property type="entry name" value="Aldehyde-alcohol dehydrogenase"/>
    <property type="match status" value="1"/>
</dbReference>
<dbReference type="FunFam" id="3.40.50.1970:FF:000003">
    <property type="entry name" value="Alcohol dehydrogenase, iron-containing"/>
    <property type="match status" value="1"/>
</dbReference>
<dbReference type="Pfam" id="PF25137">
    <property type="entry name" value="ADH_Fe_C"/>
    <property type="match status" value="1"/>
</dbReference>
<dbReference type="Pfam" id="PF00465">
    <property type="entry name" value="Fe-ADH"/>
    <property type="match status" value="1"/>
</dbReference>
<evidence type="ECO:0000259" key="10">
    <source>
        <dbReference type="Pfam" id="PF25137"/>
    </source>
</evidence>
<dbReference type="GO" id="GO:0046872">
    <property type="term" value="F:metal ion binding"/>
    <property type="evidence" value="ECO:0007669"/>
    <property type="project" value="InterPro"/>
</dbReference>
<evidence type="ECO:0000313" key="12">
    <source>
        <dbReference type="Proteomes" id="UP000321857"/>
    </source>
</evidence>
<dbReference type="KEGG" id="sxa:FMM02_01340"/>
<evidence type="ECO:0000256" key="5">
    <source>
        <dbReference type="ARBA" id="ARBA00049164"/>
    </source>
</evidence>
<evidence type="ECO:0000256" key="8">
    <source>
        <dbReference type="ARBA" id="ARBA00076680"/>
    </source>
</evidence>
<evidence type="ECO:0000313" key="11">
    <source>
        <dbReference type="EMBL" id="QDP18720.1"/>
    </source>
</evidence>
<feature type="domain" description="Fe-containing alcohol dehydrogenase-like C-terminal" evidence="10">
    <location>
        <begin position="185"/>
        <end position="382"/>
    </location>
</feature>
<dbReference type="Proteomes" id="UP000321857">
    <property type="component" value="Chromosome"/>
</dbReference>
<keyword evidence="4" id="KW-0408">Iron</keyword>
<accession>A0A516IP79</accession>
<sequence>MRPFTFNPGPRILSGDGSAARLADLLPEGPCLLVSDKQVVRLGLIDACRASLEAAGRRDIILFDEVEADPSRDTLLAAVERGREGGATHVVGFGGGSPMDVAKLAAYLLGSGDDLDSIWGVDVADGVGLPLALVPTTAGTGSEATPISVITCEGGIKLAVNARPLTADWAALDPGLTLGLPAEVTAATGIDAIVHSVEAFTSARLKNPISDALAREAFRLLTGNLQVAIDDPANIDARSAMLLGAHLAGLAFANAPVAGVHALAYPLGGLHHLPHGLSNALMLRTVMQHNSEAARDLYAELAPLLVADCEALGSQARCAALIDGLDRLVVASGLKPRLRDHGISLDDIPTLAREAMKQTRLLVNNPCHIDEQDARRLYEAAW</sequence>
<dbReference type="GO" id="GO:0004022">
    <property type="term" value="F:alcohol dehydrogenase (NAD+) activity"/>
    <property type="evidence" value="ECO:0007669"/>
    <property type="project" value="UniProtKB-EC"/>
</dbReference>
<dbReference type="PANTHER" id="PTHR11496:SF102">
    <property type="entry name" value="ALCOHOL DEHYDROGENASE 4"/>
    <property type="match status" value="1"/>
</dbReference>
<dbReference type="Gene3D" id="3.40.50.1970">
    <property type="match status" value="1"/>
</dbReference>
<evidence type="ECO:0000256" key="1">
    <source>
        <dbReference type="ARBA" id="ARBA00001962"/>
    </source>
</evidence>
<evidence type="ECO:0000256" key="7">
    <source>
        <dbReference type="ARBA" id="ARBA00074848"/>
    </source>
</evidence>
<keyword evidence="12" id="KW-1185">Reference proteome</keyword>
<dbReference type="PANTHER" id="PTHR11496">
    <property type="entry name" value="ALCOHOL DEHYDROGENASE"/>
    <property type="match status" value="1"/>
</dbReference>
<evidence type="ECO:0000256" key="3">
    <source>
        <dbReference type="ARBA" id="ARBA00023002"/>
    </source>
</evidence>
<protein>
    <recommendedName>
        <fullName evidence="7">Alcohol dehydrogenase 2</fullName>
    </recommendedName>
    <alternativeName>
        <fullName evidence="8">Alcohol dehydrogenase II</fullName>
    </alternativeName>
</protein>
<comment type="similarity">
    <text evidence="2">Belongs to the iron-containing alcohol dehydrogenase family.</text>
</comment>
<comment type="catalytic activity">
    <reaction evidence="5">
        <text>a secondary alcohol + NAD(+) = a ketone + NADH + H(+)</text>
        <dbReference type="Rhea" id="RHEA:10740"/>
        <dbReference type="ChEBI" id="CHEBI:15378"/>
        <dbReference type="ChEBI" id="CHEBI:17087"/>
        <dbReference type="ChEBI" id="CHEBI:35681"/>
        <dbReference type="ChEBI" id="CHEBI:57540"/>
        <dbReference type="ChEBI" id="CHEBI:57945"/>
        <dbReference type="EC" id="1.1.1.1"/>
    </reaction>
</comment>
<dbReference type="AlphaFoldDB" id="A0A516IP79"/>
<evidence type="ECO:0000256" key="4">
    <source>
        <dbReference type="ARBA" id="ARBA00023004"/>
    </source>
</evidence>
<proteinExistence type="inferred from homology"/>
<dbReference type="InterPro" id="IPR039697">
    <property type="entry name" value="Alcohol_dehydrogenase_Fe"/>
</dbReference>
<dbReference type="SUPFAM" id="SSF56796">
    <property type="entry name" value="Dehydroquinate synthase-like"/>
    <property type="match status" value="1"/>
</dbReference>
<name>A0A516IP79_9SPHN</name>
<dbReference type="InterPro" id="IPR056798">
    <property type="entry name" value="ADH_Fe_C"/>
</dbReference>